<accession>A0ACC2WSA6</accession>
<name>A0ACC2WSA6_9TREE</name>
<sequence>MSPPTDAQIKRIVGVLNERGQFRSLISLATTPARPQYERMLQDLYHMLHITKPSDRKHVEQYYSVRRSKMNVSHNRYREIFAFDRTAVRIPNDVNKWMNTATQLAGKKSGHGATIGDVEELREEDSGYLNANVVVDGKGSWWVACQAPLPVTIHPFLLAILTRSATFKHAHLYGAIPGTSPIRDLQAFPPKTAIIVQLTGLTEGDVVKAHQYLPTRVGHSVTYEPSPHLAAAQPSIKLTLDSTTKLPKTSSVLSTLTLAPASSGKVSIPPMTVHHYLYEGWPDFGVPRGKDVEKLQELIAEVGRKQKEESAGGCEVWVHCSAGVGRTGTYIALTSLLSDPMYPSSDYSHHPLFESPIGPLPEPLRSDPIASLVDLLREQRAVMCQSDAQVNLLYELYAKKAEGKQ</sequence>
<comment type="caution">
    <text evidence="1">The sequence shown here is derived from an EMBL/GenBank/DDBJ whole genome shotgun (WGS) entry which is preliminary data.</text>
</comment>
<gene>
    <name evidence="1" type="ORF">QFC22_005743</name>
</gene>
<organism evidence="1 2">
    <name type="scientific">Naganishia vaughanmartiniae</name>
    <dbReference type="NCBI Taxonomy" id="1424756"/>
    <lineage>
        <taxon>Eukaryota</taxon>
        <taxon>Fungi</taxon>
        <taxon>Dikarya</taxon>
        <taxon>Basidiomycota</taxon>
        <taxon>Agaricomycotina</taxon>
        <taxon>Tremellomycetes</taxon>
        <taxon>Filobasidiales</taxon>
        <taxon>Filobasidiaceae</taxon>
        <taxon>Naganishia</taxon>
    </lineage>
</organism>
<reference evidence="1" key="1">
    <citation type="submission" date="2023-04" db="EMBL/GenBank/DDBJ databases">
        <title>Draft Genome sequencing of Naganishia species isolated from polar environments using Oxford Nanopore Technology.</title>
        <authorList>
            <person name="Leo P."/>
            <person name="Venkateswaran K."/>
        </authorList>
    </citation>
    <scope>NUCLEOTIDE SEQUENCE</scope>
    <source>
        <strain evidence="1">MNA-CCFEE 5425</strain>
    </source>
</reference>
<evidence type="ECO:0000313" key="1">
    <source>
        <dbReference type="EMBL" id="KAJ9114291.1"/>
    </source>
</evidence>
<proteinExistence type="predicted"/>
<dbReference type="EMBL" id="JASBWU010000019">
    <property type="protein sequence ID" value="KAJ9114291.1"/>
    <property type="molecule type" value="Genomic_DNA"/>
</dbReference>
<dbReference type="Proteomes" id="UP001243375">
    <property type="component" value="Unassembled WGS sequence"/>
</dbReference>
<protein>
    <submittedName>
        <fullName evidence="1">Uncharacterized protein</fullName>
    </submittedName>
</protein>
<evidence type="ECO:0000313" key="2">
    <source>
        <dbReference type="Proteomes" id="UP001243375"/>
    </source>
</evidence>
<keyword evidence="2" id="KW-1185">Reference proteome</keyword>